<dbReference type="InterPro" id="IPR052161">
    <property type="entry name" value="Mycobact_Acyl-CoA_DH"/>
</dbReference>
<dbReference type="Gene3D" id="2.40.110.10">
    <property type="entry name" value="Butyryl-CoA Dehydrogenase, subunit A, domain 2"/>
    <property type="match status" value="1"/>
</dbReference>
<accession>A0AB38C7N0</accession>
<dbReference type="Gene3D" id="1.20.140.10">
    <property type="entry name" value="Butyryl-CoA Dehydrogenase, subunit A, domain 3"/>
    <property type="match status" value="1"/>
</dbReference>
<dbReference type="SUPFAM" id="SSF56645">
    <property type="entry name" value="Acyl-CoA dehydrogenase NM domain-like"/>
    <property type="match status" value="1"/>
</dbReference>
<dbReference type="Pfam" id="PF02771">
    <property type="entry name" value="Acyl-CoA_dh_N"/>
    <property type="match status" value="1"/>
</dbReference>
<protein>
    <submittedName>
        <fullName evidence="9">Acyl-CoA dehydrogenase</fullName>
    </submittedName>
</protein>
<dbReference type="InterPro" id="IPR013786">
    <property type="entry name" value="AcylCoA_DH/ox_N"/>
</dbReference>
<keyword evidence="3" id="KW-0285">Flavoprotein</keyword>
<sequence>MDLHYTAEEMAFRDTVRAFLDTHLPADLQRKVRQHLRLNRDDYVRWHKIVAQQGWAAPAWPVEYGGTGWTSVQRHIWEDECARAATPPILPFGVNMVAPVIMAFASAEQKAYYLPRILNCDDWWCQGYSEPGAGSDLASLKTTAERDGDHYIVNGQKTWTTLGQHADMIFCLVRTDSTVRKQEGISFLLIDMKTPGIIVRPIIMLDEEHEVNEVFFDNVRVPVSNLVGQENKGWTYAKYLLGHERTGIAAVGRSKRELTFLKQLAMQQSKRGAPLLHDPAFAAKVAHLEIELMALEMTVLRVISEEGKGPGPQASMLKVRGSELQQQLTELMLEAIGPQALPFDPDFLDGSAPHGAGGDDLAAPLAAYYFNYRKTSIYGGSNEIQKNIITQMILGL</sequence>
<dbReference type="InterPro" id="IPR036250">
    <property type="entry name" value="AcylCo_DH-like_C"/>
</dbReference>
<comment type="cofactor">
    <cofactor evidence="1">
        <name>FAD</name>
        <dbReference type="ChEBI" id="CHEBI:57692"/>
    </cofactor>
</comment>
<dbReference type="PANTHER" id="PTHR43292">
    <property type="entry name" value="ACYL-COA DEHYDROGENASE"/>
    <property type="match status" value="1"/>
</dbReference>
<comment type="caution">
    <text evidence="9">The sequence shown here is derived from an EMBL/GenBank/DDBJ whole genome shotgun (WGS) entry which is preliminary data.</text>
</comment>
<dbReference type="EMBL" id="FPKH01000001">
    <property type="protein sequence ID" value="SFX25097.1"/>
    <property type="molecule type" value="Genomic_DNA"/>
</dbReference>
<feature type="domain" description="Acyl-CoA dehydrogenase/oxidase N-terminal" evidence="8">
    <location>
        <begin position="6"/>
        <end position="119"/>
    </location>
</feature>
<dbReference type="Proteomes" id="UP000182489">
    <property type="component" value="Unassembled WGS sequence"/>
</dbReference>
<name>A0AB38C7N0_9BURK</name>
<evidence type="ECO:0000256" key="1">
    <source>
        <dbReference type="ARBA" id="ARBA00001974"/>
    </source>
</evidence>
<evidence type="ECO:0000256" key="4">
    <source>
        <dbReference type="ARBA" id="ARBA00022827"/>
    </source>
</evidence>
<dbReference type="InterPro" id="IPR037069">
    <property type="entry name" value="AcylCoA_DH/ox_N_sf"/>
</dbReference>
<evidence type="ECO:0000259" key="7">
    <source>
        <dbReference type="Pfam" id="PF02770"/>
    </source>
</evidence>
<evidence type="ECO:0000256" key="5">
    <source>
        <dbReference type="ARBA" id="ARBA00023002"/>
    </source>
</evidence>
<dbReference type="GO" id="GO:0005886">
    <property type="term" value="C:plasma membrane"/>
    <property type="evidence" value="ECO:0007669"/>
    <property type="project" value="TreeGrafter"/>
</dbReference>
<dbReference type="Gene3D" id="1.10.540.10">
    <property type="entry name" value="Acyl-CoA dehydrogenase/oxidase, N-terminal domain"/>
    <property type="match status" value="1"/>
</dbReference>
<feature type="domain" description="Acyl-CoA dehydrogenase/oxidase C-terminal" evidence="6">
    <location>
        <begin position="231"/>
        <end position="393"/>
    </location>
</feature>
<evidence type="ECO:0000256" key="3">
    <source>
        <dbReference type="ARBA" id="ARBA00022630"/>
    </source>
</evidence>
<dbReference type="InterPro" id="IPR009100">
    <property type="entry name" value="AcylCoA_DH/oxidase_NM_dom_sf"/>
</dbReference>
<dbReference type="InterPro" id="IPR009075">
    <property type="entry name" value="AcylCo_DH/oxidase_C"/>
</dbReference>
<keyword evidence="4" id="KW-0274">FAD</keyword>
<dbReference type="InterPro" id="IPR046373">
    <property type="entry name" value="Acyl-CoA_Oxase/DH_mid-dom_sf"/>
</dbReference>
<evidence type="ECO:0000256" key="2">
    <source>
        <dbReference type="ARBA" id="ARBA00009347"/>
    </source>
</evidence>
<dbReference type="AlphaFoldDB" id="A0AB38C7N0"/>
<comment type="similarity">
    <text evidence="2">Belongs to the acyl-CoA dehydrogenase family.</text>
</comment>
<dbReference type="PANTHER" id="PTHR43292:SF3">
    <property type="entry name" value="ACYL-COA DEHYDROGENASE FADE29"/>
    <property type="match status" value="1"/>
</dbReference>
<dbReference type="FunFam" id="2.40.110.10:FF:000011">
    <property type="entry name" value="Acyl-CoA dehydrogenase FadE34"/>
    <property type="match status" value="1"/>
</dbReference>
<organism evidence="9 10">
    <name type="scientific">Janthinobacterium lividum</name>
    <dbReference type="NCBI Taxonomy" id="29581"/>
    <lineage>
        <taxon>Bacteria</taxon>
        <taxon>Pseudomonadati</taxon>
        <taxon>Pseudomonadota</taxon>
        <taxon>Betaproteobacteria</taxon>
        <taxon>Burkholderiales</taxon>
        <taxon>Oxalobacteraceae</taxon>
        <taxon>Janthinobacterium</taxon>
    </lineage>
</organism>
<evidence type="ECO:0000313" key="10">
    <source>
        <dbReference type="Proteomes" id="UP000182489"/>
    </source>
</evidence>
<dbReference type="GO" id="GO:0050660">
    <property type="term" value="F:flavin adenine dinucleotide binding"/>
    <property type="evidence" value="ECO:0007669"/>
    <property type="project" value="InterPro"/>
</dbReference>
<evidence type="ECO:0000259" key="8">
    <source>
        <dbReference type="Pfam" id="PF02771"/>
    </source>
</evidence>
<dbReference type="RefSeq" id="WP_072453266.1">
    <property type="nucleotide sequence ID" value="NZ_FPKH01000001.1"/>
</dbReference>
<dbReference type="SUPFAM" id="SSF47203">
    <property type="entry name" value="Acyl-CoA dehydrogenase C-terminal domain-like"/>
    <property type="match status" value="1"/>
</dbReference>
<dbReference type="GO" id="GO:0016627">
    <property type="term" value="F:oxidoreductase activity, acting on the CH-CH group of donors"/>
    <property type="evidence" value="ECO:0007669"/>
    <property type="project" value="InterPro"/>
</dbReference>
<dbReference type="Pfam" id="PF02770">
    <property type="entry name" value="Acyl-CoA_dh_M"/>
    <property type="match status" value="1"/>
</dbReference>
<evidence type="ECO:0000259" key="6">
    <source>
        <dbReference type="Pfam" id="PF00441"/>
    </source>
</evidence>
<keyword evidence="5" id="KW-0560">Oxidoreductase</keyword>
<evidence type="ECO:0000313" key="9">
    <source>
        <dbReference type="EMBL" id="SFX25097.1"/>
    </source>
</evidence>
<gene>
    <name evidence="9" type="ORF">SAMN03097694_1332</name>
</gene>
<dbReference type="InterPro" id="IPR006091">
    <property type="entry name" value="Acyl-CoA_Oxase/DH_mid-dom"/>
</dbReference>
<proteinExistence type="inferred from homology"/>
<reference evidence="9 10" key="1">
    <citation type="submission" date="2016-11" db="EMBL/GenBank/DDBJ databases">
        <authorList>
            <person name="Varghese N."/>
            <person name="Submissions S."/>
        </authorList>
    </citation>
    <scope>NUCLEOTIDE SEQUENCE [LARGE SCALE GENOMIC DNA]</scope>
    <source>
        <strain evidence="9 10">NFR18</strain>
    </source>
</reference>
<dbReference type="Pfam" id="PF00441">
    <property type="entry name" value="Acyl-CoA_dh_1"/>
    <property type="match status" value="1"/>
</dbReference>
<feature type="domain" description="Acyl-CoA oxidase/dehydrogenase middle" evidence="7">
    <location>
        <begin position="125"/>
        <end position="219"/>
    </location>
</feature>